<gene>
    <name evidence="1" type="ORF">DK389_06350</name>
</gene>
<reference evidence="2" key="1">
    <citation type="submission" date="2018-05" db="EMBL/GenBank/DDBJ databases">
        <title>Complete Genome Sequence of Methylobacterium sp. 17SD2-17.</title>
        <authorList>
            <person name="Srinivasan S."/>
        </authorList>
    </citation>
    <scope>NUCLEOTIDE SEQUENCE [LARGE SCALE GENOMIC DNA]</scope>
    <source>
        <strain evidence="2">17SD2-17</strain>
    </source>
</reference>
<dbReference type="KEGG" id="mets:DK389_06350"/>
<dbReference type="Proteomes" id="UP000245926">
    <property type="component" value="Chromosome"/>
</dbReference>
<dbReference type="Gene3D" id="3.40.50.1820">
    <property type="entry name" value="alpha/beta hydrolase"/>
    <property type="match status" value="1"/>
</dbReference>
<dbReference type="AlphaFoldDB" id="A0A2U8W3X1"/>
<evidence type="ECO:0008006" key="3">
    <source>
        <dbReference type="Google" id="ProtNLM"/>
    </source>
</evidence>
<dbReference type="RefSeq" id="WP_109888181.1">
    <property type="nucleotide sequence ID" value="NZ_CP029550.1"/>
</dbReference>
<dbReference type="SUPFAM" id="SSF53474">
    <property type="entry name" value="alpha/beta-Hydrolases"/>
    <property type="match status" value="1"/>
</dbReference>
<organism evidence="1 2">
    <name type="scientific">Methylobacterium durans</name>
    <dbReference type="NCBI Taxonomy" id="2202825"/>
    <lineage>
        <taxon>Bacteria</taxon>
        <taxon>Pseudomonadati</taxon>
        <taxon>Pseudomonadota</taxon>
        <taxon>Alphaproteobacteria</taxon>
        <taxon>Hyphomicrobiales</taxon>
        <taxon>Methylobacteriaceae</taxon>
        <taxon>Methylobacterium</taxon>
    </lineage>
</organism>
<proteinExistence type="predicted"/>
<dbReference type="OrthoDB" id="7854479at2"/>
<accession>A0A2U8W3X1</accession>
<name>A0A2U8W3X1_9HYPH</name>
<evidence type="ECO:0000313" key="2">
    <source>
        <dbReference type="Proteomes" id="UP000245926"/>
    </source>
</evidence>
<protein>
    <recommendedName>
        <fullName evidence="3">Fungal lipase-like domain-containing protein</fullName>
    </recommendedName>
</protein>
<dbReference type="EMBL" id="CP029550">
    <property type="protein sequence ID" value="AWN40220.1"/>
    <property type="molecule type" value="Genomic_DNA"/>
</dbReference>
<evidence type="ECO:0000313" key="1">
    <source>
        <dbReference type="EMBL" id="AWN40220.1"/>
    </source>
</evidence>
<dbReference type="InterPro" id="IPR029058">
    <property type="entry name" value="AB_hydrolase_fold"/>
</dbReference>
<keyword evidence="2" id="KW-1185">Reference proteome</keyword>
<sequence length="547" mass="58588">MAQPTLQNYYDISRWMYGFPDSNALPPVPVGLAPFFYGSGQFDSGLLPSGFHGASFQTPGPVPEIVLGFEGTDTAGYKERPDFLLAQIEADIALYHGGIPQALTDAVTFSRQVIAAAALLGIGTDRITITGHSLGAAEAAYVAAELGVDGLTFAAPGLSTTKIPPSGAGALTNYVEYLDPVANYSFTPVNYETNFLWSDTIRRVGDPTYIGSALEEALRGLLSDAGNQFGPNSTLADRVAGLAAFGALAATYHPLTNYGEDLGLLPNNTPILVDGSRIVSGRDYLLFYGDIADRSALVSDAFYTISNPDVRAAGLDPEAHYANFGWREGRDPDALFSTLGYRAAYADVGRAGVNPLSHYDQTGWREGRDPGANFDTDLYLLRNPDVKAAGVDPLAHYLDFGRYEGRAAPAPAIGRSADLNAARGFDAAFYLLDNADVAREALAASDTLAFARQHYLTFGWREGRDGNAFFDTDAYLRANPDVRAAGVDPLAHYDTFGWREGRDPSAAFDTSAYLAQNPDVAAARIDPLLHYLAYGIYEGRTATAVDL</sequence>